<feature type="region of interest" description="Disordered" evidence="3">
    <location>
        <begin position="130"/>
        <end position="167"/>
    </location>
</feature>
<dbReference type="FunFam" id="2.30.29.30:FF:000132">
    <property type="entry name" value="pleckstrin homology domain-containing family G member 2"/>
    <property type="match status" value="1"/>
</dbReference>
<dbReference type="PANTHER" id="PTHR45924:SF1">
    <property type="entry name" value="PLECKSTRIN HOMOLOGY DOMAIN-CONTAINING FAMILY G MEMBER 1"/>
    <property type="match status" value="1"/>
</dbReference>
<dbReference type="PROSITE" id="PS50003">
    <property type="entry name" value="PH_DOMAIN"/>
    <property type="match status" value="1"/>
</dbReference>
<evidence type="ECO:0000256" key="1">
    <source>
        <dbReference type="ARBA" id="ARBA00022553"/>
    </source>
</evidence>
<feature type="compositionally biased region" description="Basic and acidic residues" evidence="3">
    <location>
        <begin position="140"/>
        <end position="155"/>
    </location>
</feature>
<organism evidence="6 7">
    <name type="scientific">Acipenser oxyrinchus oxyrinchus</name>
    <dbReference type="NCBI Taxonomy" id="40147"/>
    <lineage>
        <taxon>Eukaryota</taxon>
        <taxon>Metazoa</taxon>
        <taxon>Chordata</taxon>
        <taxon>Craniata</taxon>
        <taxon>Vertebrata</taxon>
        <taxon>Euteleostomi</taxon>
        <taxon>Actinopterygii</taxon>
        <taxon>Chondrostei</taxon>
        <taxon>Acipenseriformes</taxon>
        <taxon>Acipenseridae</taxon>
        <taxon>Acipenser</taxon>
    </lineage>
</organism>
<name>A0AAD8LN51_ACIOX</name>
<feature type="domain" description="DH" evidence="5">
    <location>
        <begin position="176"/>
        <end position="356"/>
    </location>
</feature>
<dbReference type="CDD" id="cd13243">
    <property type="entry name" value="PH_PLEKHG1_G2_G3"/>
    <property type="match status" value="1"/>
</dbReference>
<proteinExistence type="predicted"/>
<keyword evidence="1" id="KW-0597">Phosphoprotein</keyword>
<dbReference type="GO" id="GO:0005085">
    <property type="term" value="F:guanyl-nucleotide exchange factor activity"/>
    <property type="evidence" value="ECO:0007669"/>
    <property type="project" value="UniProtKB-KW"/>
</dbReference>
<evidence type="ECO:0000259" key="5">
    <source>
        <dbReference type="PROSITE" id="PS50010"/>
    </source>
</evidence>
<feature type="region of interest" description="Disordered" evidence="3">
    <location>
        <begin position="505"/>
        <end position="553"/>
    </location>
</feature>
<dbReference type="Gene3D" id="2.30.29.30">
    <property type="entry name" value="Pleckstrin-homology domain (PH domain)/Phosphotyrosine-binding domain (PTB)"/>
    <property type="match status" value="1"/>
</dbReference>
<dbReference type="Pfam" id="PF22697">
    <property type="entry name" value="SOS1_NGEF_PH"/>
    <property type="match status" value="1"/>
</dbReference>
<evidence type="ECO:0000256" key="3">
    <source>
        <dbReference type="SAM" id="MobiDB-lite"/>
    </source>
</evidence>
<feature type="compositionally biased region" description="Low complexity" evidence="3">
    <location>
        <begin position="1112"/>
        <end position="1143"/>
    </location>
</feature>
<dbReference type="Pfam" id="PF00621">
    <property type="entry name" value="RhoGEF"/>
    <property type="match status" value="1"/>
</dbReference>
<evidence type="ECO:0000313" key="7">
    <source>
        <dbReference type="Proteomes" id="UP001230051"/>
    </source>
</evidence>
<protein>
    <recommendedName>
        <fullName evidence="8">Pleckstrin homology domain-containing family G member 1</fullName>
    </recommendedName>
</protein>
<dbReference type="InterPro" id="IPR011993">
    <property type="entry name" value="PH-like_dom_sf"/>
</dbReference>
<feature type="region of interest" description="Disordered" evidence="3">
    <location>
        <begin position="61"/>
        <end position="91"/>
    </location>
</feature>
<feature type="compositionally biased region" description="Polar residues" evidence="3">
    <location>
        <begin position="673"/>
        <end position="698"/>
    </location>
</feature>
<dbReference type="InterPro" id="IPR043324">
    <property type="entry name" value="PH_PLEKHG1_G2_G3"/>
</dbReference>
<evidence type="ECO:0000259" key="4">
    <source>
        <dbReference type="PROSITE" id="PS50003"/>
    </source>
</evidence>
<feature type="compositionally biased region" description="Basic and acidic residues" evidence="3">
    <location>
        <begin position="1"/>
        <end position="21"/>
    </location>
</feature>
<feature type="region of interest" description="Disordered" evidence="3">
    <location>
        <begin position="573"/>
        <end position="698"/>
    </location>
</feature>
<feature type="domain" description="PH" evidence="4">
    <location>
        <begin position="380"/>
        <end position="479"/>
    </location>
</feature>
<gene>
    <name evidence="6" type="ORF">AOXY_G7702</name>
</gene>
<dbReference type="PANTHER" id="PTHR45924">
    <property type="entry name" value="FI17866P1"/>
    <property type="match status" value="1"/>
</dbReference>
<feature type="region of interest" description="Disordered" evidence="3">
    <location>
        <begin position="1104"/>
        <end position="1143"/>
    </location>
</feature>
<dbReference type="InterPro" id="IPR035899">
    <property type="entry name" value="DBL_dom_sf"/>
</dbReference>
<dbReference type="GO" id="GO:0031267">
    <property type="term" value="F:small GTPase binding"/>
    <property type="evidence" value="ECO:0007669"/>
    <property type="project" value="TreeGrafter"/>
</dbReference>
<dbReference type="GO" id="GO:0005829">
    <property type="term" value="C:cytosol"/>
    <property type="evidence" value="ECO:0007669"/>
    <property type="project" value="UniProtKB-ARBA"/>
</dbReference>
<evidence type="ECO:0000256" key="2">
    <source>
        <dbReference type="ARBA" id="ARBA00022658"/>
    </source>
</evidence>
<sequence>MPDKELQGTESIPRNEDDYHLPPDVLPPLPEVPDGRTALSTVPLGRFHSEKRAFRYCSVRSMDSSDSDRPVSYSSTSSSASSRDSHCSLGSRTTLVSNSRLGLGPALQDRDVGAIRLELVPARQLDCRERQGSQVEGAVADEKRLSGVKRTDSKGSGKHNATSTPAVEPASPKLLYVDRVVQEILDTERTYVQDLQSIVQDYLDCITDQSRLALGTEERSELFGNIRDIYHFNSELLQDLENCHTDPVAIAECFVAKSEDFHIYTQYCTNYPRSVAVLTECMRNKTLSKFFRERQEALQHSLPLGSYLLKPVQRILKYHLLLHEIANHLDKDTEAYDVVLDAIDTMQRVAWHINDMKRKHEHAVRLQEIQSLLTNWKGPDLISYGELVLEGTFRIQRAKNERTLFLFDKLLLITKKREESYAYKAHILCCNLMLVEVIPKEPLSFSVFHYKNPKLQHTVQARSQQDKRLWILYLKRLILENHPAKIPAKAKQAILEMDAAHHPGFHYSPDGEKKAALNSKEGGNPRRVRRKSEPSARLQRGSKQNGKSNMYDCPRISVEGSLLSQAAKLGSTDDLLNSSGREGGPVNQSRESLDPAYPSDPDESLRMHAGEQADADDEDDTEQGVELNSKTQTKGGRKRLNSQASENVEKRRSLNVGTHDLQTSKESKDTGHSGINNSTTNSARHPARQSGTQSNSDLNVVLGGPQAVRNIWTDHQIRQALFSSQQPAHQAEEEEDIYQMFVPSVSSPNRRVTRVKEGNRGPGRPCSWHVGQPEQKTPEANRKVIRRASSVGEQNSDFKLTISDGNKPKAQDNSLQVDEPSTVSTSESSDQLTIDDIENIYDNISYEDMKSMGLIRRERDCMHIPQGAVAEKTNSGVTFTERPVSHNGNSGSTDLSLLSDTYKAKAQNSVSFGSCELKIVEENIYDTIGVSDPPLETYKSDTSKRDSFFGLEADFACCDSLEGFISEESLQFSEDDTSDHRVPEDRDLLGWVDSSSNSDSLSHRSVADKLSEEVDEIWNDLESYIKKNEKKPEHLPAAFPVSKHDVQEETHAKSVPDIHREEVHRETEYSASNFSIPENTGFTKTVKKKLARLSTGSFRFDDCDSHKDRSSFSRSSFTSELGNLESSQTSTNSILSNTSSESSELGVDIVDKTKNRVFMMARQYSQKIKKANQMLKMRSPDQENASGKPKSRQKDLAAILEEKKQGGPAIGARIAEYSHLYDQIVFRDTPPRAQKIGGDNTSESSVQNTPQSQLTSQRYSQLGSDSNCLDEDWLHATYSNRELSDFISWPDEPALSHEDRSDAAQRKLSQACSVPALKSVTHPHAPTQRWSAFISQPNKENFDQEHVFNSLGRRPASAKSNPYNRCQSSSSVMVNNRTVESTVHQYQRDRNPVTLNSNSVEDRHHNSMLSHKSEHMATHEEQRHSVAKQTSEDHSDMILQDSQKVLVVSRNSLLNAHIATQNYFANFKGMSDDDEDYVEIKSEDEEQDLASEQSLNGGLVSSLKEPCSRRLSLSTPCSPVKTLHSNIGPGVSLIDFTEQDKLNEYLWRVPPENQQNIVQSLRQKFHCLSSSSFASAS</sequence>
<feature type="compositionally biased region" description="Polar residues" evidence="3">
    <location>
        <begin position="1239"/>
        <end position="1263"/>
    </location>
</feature>
<feature type="region of interest" description="Disordered" evidence="3">
    <location>
        <begin position="1230"/>
        <end position="1263"/>
    </location>
</feature>
<evidence type="ECO:0000313" key="6">
    <source>
        <dbReference type="EMBL" id="KAK1170772.1"/>
    </source>
</evidence>
<feature type="region of interest" description="Disordered" evidence="3">
    <location>
        <begin position="1381"/>
        <end position="1435"/>
    </location>
</feature>
<dbReference type="SMART" id="SM00325">
    <property type="entry name" value="RhoGEF"/>
    <property type="match status" value="1"/>
</dbReference>
<feature type="region of interest" description="Disordered" evidence="3">
    <location>
        <begin position="748"/>
        <end position="830"/>
    </location>
</feature>
<dbReference type="Proteomes" id="UP001230051">
    <property type="component" value="Unassembled WGS sequence"/>
</dbReference>
<dbReference type="SUPFAM" id="SSF50729">
    <property type="entry name" value="PH domain-like"/>
    <property type="match status" value="1"/>
</dbReference>
<dbReference type="PROSITE" id="PS50010">
    <property type="entry name" value="DH_2"/>
    <property type="match status" value="1"/>
</dbReference>
<feature type="region of interest" description="Disordered" evidence="3">
    <location>
        <begin position="1"/>
        <end position="37"/>
    </location>
</feature>
<dbReference type="EMBL" id="JAGXEW010000006">
    <property type="protein sequence ID" value="KAK1170772.1"/>
    <property type="molecule type" value="Genomic_DNA"/>
</dbReference>
<keyword evidence="2" id="KW-0344">Guanine-nucleotide releasing factor</keyword>
<comment type="caution">
    <text evidence="6">The sequence shown here is derived from an EMBL/GenBank/DDBJ whole genome shotgun (WGS) entry which is preliminary data.</text>
</comment>
<feature type="compositionally biased region" description="Basic and acidic residues" evidence="3">
    <location>
        <begin position="662"/>
        <end position="671"/>
    </location>
</feature>
<dbReference type="InterPro" id="IPR000219">
    <property type="entry name" value="DH_dom"/>
</dbReference>
<accession>A0AAD8LN51</accession>
<reference evidence="6" key="1">
    <citation type="submission" date="2022-02" db="EMBL/GenBank/DDBJ databases">
        <title>Atlantic sturgeon de novo genome assembly.</title>
        <authorList>
            <person name="Stock M."/>
            <person name="Klopp C."/>
            <person name="Guiguen Y."/>
            <person name="Cabau C."/>
            <person name="Parinello H."/>
            <person name="Santidrian Yebra-Pimentel E."/>
            <person name="Kuhl H."/>
            <person name="Dirks R.P."/>
            <person name="Guessner J."/>
            <person name="Wuertz S."/>
            <person name="Du K."/>
            <person name="Schartl M."/>
        </authorList>
    </citation>
    <scope>NUCLEOTIDE SEQUENCE</scope>
    <source>
        <strain evidence="6">STURGEONOMICS-FGT-2020</strain>
        <tissue evidence="6">Whole blood</tissue>
    </source>
</reference>
<feature type="compositionally biased region" description="Acidic residues" evidence="3">
    <location>
        <begin position="613"/>
        <end position="623"/>
    </location>
</feature>
<dbReference type="FunFam" id="1.20.900.10:FF:000019">
    <property type="entry name" value="Pleckstrin homology domain-containing family G member 1"/>
    <property type="match status" value="1"/>
</dbReference>
<dbReference type="InterPro" id="IPR055251">
    <property type="entry name" value="SOS1_NGEF_PH"/>
</dbReference>
<feature type="compositionally biased region" description="Polar residues" evidence="3">
    <location>
        <begin position="574"/>
        <end position="590"/>
    </location>
</feature>
<dbReference type="CDD" id="cd00160">
    <property type="entry name" value="RhoGEF"/>
    <property type="match status" value="1"/>
</dbReference>
<evidence type="ECO:0008006" key="8">
    <source>
        <dbReference type="Google" id="ProtNLM"/>
    </source>
</evidence>
<feature type="compositionally biased region" description="Basic and acidic residues" evidence="3">
    <location>
        <begin position="1400"/>
        <end position="1435"/>
    </location>
</feature>
<dbReference type="Gene3D" id="1.20.900.10">
    <property type="entry name" value="Dbl homology (DH) domain"/>
    <property type="match status" value="1"/>
</dbReference>
<feature type="compositionally biased region" description="Low complexity" evidence="3">
    <location>
        <begin position="61"/>
        <end position="82"/>
    </location>
</feature>
<keyword evidence="7" id="KW-1185">Reference proteome</keyword>
<feature type="compositionally biased region" description="Polar residues" evidence="3">
    <location>
        <begin position="811"/>
        <end position="830"/>
    </location>
</feature>
<dbReference type="InterPro" id="IPR001849">
    <property type="entry name" value="PH_domain"/>
</dbReference>
<dbReference type="SUPFAM" id="SSF48065">
    <property type="entry name" value="DBL homology domain (DH-domain)"/>
    <property type="match status" value="1"/>
</dbReference>
<dbReference type="SMART" id="SM00233">
    <property type="entry name" value="PH"/>
    <property type="match status" value="1"/>
</dbReference>